<dbReference type="Proteomes" id="UP000539265">
    <property type="component" value="Unassembled WGS sequence"/>
</dbReference>
<keyword evidence="2" id="KW-1185">Reference proteome</keyword>
<name>A0A839SDD0_9SPHI</name>
<evidence type="ECO:0000313" key="1">
    <source>
        <dbReference type="EMBL" id="MBB3054567.1"/>
    </source>
</evidence>
<protein>
    <submittedName>
        <fullName evidence="1">Uncharacterized protein</fullName>
    </submittedName>
</protein>
<reference evidence="1" key="1">
    <citation type="submission" date="2020-08" db="EMBL/GenBank/DDBJ databases">
        <title>Genomic Encyclopedia of Type Strains, Phase III (KMG-III): the genomes of soil and plant-associated and newly described type strains.</title>
        <authorList>
            <person name="Whitman W."/>
        </authorList>
    </citation>
    <scope>NUCLEOTIDE SEQUENCE [LARGE SCALE GENOMIC DNA]</scope>
    <source>
        <strain evidence="1">CECT 8628</strain>
    </source>
</reference>
<proteinExistence type="predicted"/>
<gene>
    <name evidence="1" type="ORF">FHS11_000977</name>
</gene>
<organism evidence="1 2">
    <name type="scientific">Mucilaginibacter gotjawali</name>
    <dbReference type="NCBI Taxonomy" id="1550579"/>
    <lineage>
        <taxon>Bacteria</taxon>
        <taxon>Pseudomonadati</taxon>
        <taxon>Bacteroidota</taxon>
        <taxon>Sphingobacteriia</taxon>
        <taxon>Sphingobacteriales</taxon>
        <taxon>Sphingobacteriaceae</taxon>
        <taxon>Mucilaginibacter</taxon>
    </lineage>
</organism>
<dbReference type="EMBL" id="JACHWX010000002">
    <property type="protein sequence ID" value="MBB3054567.1"/>
    <property type="molecule type" value="Genomic_DNA"/>
</dbReference>
<dbReference type="AlphaFoldDB" id="A0A839SDD0"/>
<evidence type="ECO:0000313" key="2">
    <source>
        <dbReference type="Proteomes" id="UP000539265"/>
    </source>
</evidence>
<sequence length="45" mass="5186">MVENTSTNKVADKTSRMYNDFLQPLLKDLNAKKSPQQIKLKYTAL</sequence>
<comment type="caution">
    <text evidence="1">The sequence shown here is derived from an EMBL/GenBank/DDBJ whole genome shotgun (WGS) entry which is preliminary data.</text>
</comment>
<accession>A0A839SDD0</accession>